<feature type="domain" description="Erythromycin biosynthesis protein CIII-like C-terminal" evidence="6">
    <location>
        <begin position="267"/>
        <end position="410"/>
    </location>
</feature>
<evidence type="ECO:0000259" key="7">
    <source>
        <dbReference type="Pfam" id="PF21036"/>
    </source>
</evidence>
<dbReference type="InterPro" id="IPR010610">
    <property type="entry name" value="EryCIII-like_C"/>
</dbReference>
<accession>A0A1G9H7U8</accession>
<dbReference type="GO" id="GO:0017000">
    <property type="term" value="P:antibiotic biosynthetic process"/>
    <property type="evidence" value="ECO:0007669"/>
    <property type="project" value="UniProtKB-KW"/>
</dbReference>
<dbReference type="CDD" id="cd03784">
    <property type="entry name" value="GT1_Gtf-like"/>
    <property type="match status" value="1"/>
</dbReference>
<proteinExistence type="inferred from homology"/>
<dbReference type="SUPFAM" id="SSF53756">
    <property type="entry name" value="UDP-Glycosyltransferase/glycogen phosphorylase"/>
    <property type="match status" value="1"/>
</dbReference>
<evidence type="ECO:0000313" key="8">
    <source>
        <dbReference type="EMBL" id="SDL08874.1"/>
    </source>
</evidence>
<dbReference type="FunFam" id="3.40.50.2000:FF:000072">
    <property type="entry name" value="Glycosyl transferase"/>
    <property type="match status" value="1"/>
</dbReference>
<dbReference type="STRING" id="633440.SAMN05421869_12215"/>
<dbReference type="GO" id="GO:0016758">
    <property type="term" value="F:hexosyltransferase activity"/>
    <property type="evidence" value="ECO:0007669"/>
    <property type="project" value="UniProtKB-ARBA"/>
</dbReference>
<feature type="region of interest" description="Disordered" evidence="5">
    <location>
        <begin position="413"/>
        <end position="437"/>
    </location>
</feature>
<dbReference type="PANTHER" id="PTHR48050:SF13">
    <property type="entry name" value="STEROL 3-BETA-GLUCOSYLTRANSFERASE UGT80A2"/>
    <property type="match status" value="1"/>
</dbReference>
<keyword evidence="2" id="KW-0328">Glycosyltransferase</keyword>
<dbReference type="Pfam" id="PF21036">
    <property type="entry name" value="EryCIII-like_N"/>
    <property type="match status" value="1"/>
</dbReference>
<organism evidence="8 9">
    <name type="scientific">Nonomuraea jiangxiensis</name>
    <dbReference type="NCBI Taxonomy" id="633440"/>
    <lineage>
        <taxon>Bacteria</taxon>
        <taxon>Bacillati</taxon>
        <taxon>Actinomycetota</taxon>
        <taxon>Actinomycetes</taxon>
        <taxon>Streptosporangiales</taxon>
        <taxon>Streptosporangiaceae</taxon>
        <taxon>Nonomuraea</taxon>
    </lineage>
</organism>
<feature type="domain" description="Erythromycin biosynthesis protein CIII-like N-terminal" evidence="7">
    <location>
        <begin position="22"/>
        <end position="251"/>
    </location>
</feature>
<evidence type="ECO:0000256" key="3">
    <source>
        <dbReference type="ARBA" id="ARBA00022679"/>
    </source>
</evidence>
<dbReference type="Pfam" id="PF06722">
    <property type="entry name" value="EryCIII-like_C"/>
    <property type="match status" value="1"/>
</dbReference>
<comment type="similarity">
    <text evidence="1">Belongs to the glycosyltransferase 28 family.</text>
</comment>
<dbReference type="AlphaFoldDB" id="A0A1G9H7U8"/>
<evidence type="ECO:0000256" key="2">
    <source>
        <dbReference type="ARBA" id="ARBA00022676"/>
    </source>
</evidence>
<evidence type="ECO:0000313" key="9">
    <source>
        <dbReference type="Proteomes" id="UP000199202"/>
    </source>
</evidence>
<dbReference type="EMBL" id="FNDJ01000022">
    <property type="protein sequence ID" value="SDL08874.1"/>
    <property type="molecule type" value="Genomic_DNA"/>
</dbReference>
<keyword evidence="9" id="KW-1185">Reference proteome</keyword>
<dbReference type="InterPro" id="IPR050426">
    <property type="entry name" value="Glycosyltransferase_28"/>
</dbReference>
<dbReference type="NCBIfam" id="TIGR04516">
    <property type="entry name" value="glycosyl_450act"/>
    <property type="match status" value="1"/>
</dbReference>
<dbReference type="InterPro" id="IPR048284">
    <property type="entry name" value="EryCIII-like_N"/>
</dbReference>
<protein>
    <submittedName>
        <fullName evidence="8">Tylactone mycaminosyltransferase/glycosyltransferase DesVII</fullName>
    </submittedName>
</protein>
<dbReference type="RefSeq" id="WP_090943109.1">
    <property type="nucleotide sequence ID" value="NZ_FNDJ01000022.1"/>
</dbReference>
<dbReference type="Gene3D" id="3.40.50.2000">
    <property type="entry name" value="Glycogen Phosphorylase B"/>
    <property type="match status" value="2"/>
</dbReference>
<dbReference type="Proteomes" id="UP000199202">
    <property type="component" value="Unassembled WGS sequence"/>
</dbReference>
<dbReference type="OrthoDB" id="5488434at2"/>
<evidence type="ECO:0000256" key="4">
    <source>
        <dbReference type="ARBA" id="ARBA00023194"/>
    </source>
</evidence>
<gene>
    <name evidence="8" type="ORF">SAMN05421869_12215</name>
</gene>
<keyword evidence="4" id="KW-0045">Antibiotic biosynthesis</keyword>
<dbReference type="InterPro" id="IPR030953">
    <property type="entry name" value="Glycosyl_450act"/>
</dbReference>
<name>A0A1G9H7U8_9ACTN</name>
<reference evidence="8 9" key="1">
    <citation type="submission" date="2016-10" db="EMBL/GenBank/DDBJ databases">
        <authorList>
            <person name="de Groot N.N."/>
        </authorList>
    </citation>
    <scope>NUCLEOTIDE SEQUENCE [LARGE SCALE GENOMIC DNA]</scope>
    <source>
        <strain evidence="8 9">CGMCC 4.6533</strain>
    </source>
</reference>
<evidence type="ECO:0000256" key="5">
    <source>
        <dbReference type="SAM" id="MobiDB-lite"/>
    </source>
</evidence>
<evidence type="ECO:0000256" key="1">
    <source>
        <dbReference type="ARBA" id="ARBA00006962"/>
    </source>
</evidence>
<dbReference type="InterPro" id="IPR002213">
    <property type="entry name" value="UDP_glucos_trans"/>
</dbReference>
<dbReference type="PANTHER" id="PTHR48050">
    <property type="entry name" value="STEROL 3-BETA-GLUCOSYLTRANSFERASE"/>
    <property type="match status" value="1"/>
</dbReference>
<sequence length="437" mass="47081">MRVLLTSFALASHYNCLVPLGWALAAAGHEVRVASQPSLTDAITASGLTAVPVGTDPALEEVREQPAAAMGPPQVHEDRDEPVTWEQALDFDMVIAPLLLAATNNTAMVDELVDFARRWRPDLVIWEPFTLAGAIAAEACGAVHVRALWGLDVLGSARRTFLDLRARQPLAHWEDPVGEWLTLTLARYSRPFTEEVTTGRLTIDTTMPPSLRLPVGVPVVGMRTLPYNGRSVMPDWLAEPPRRPRVCFTLGGTGGDFLHDWALGPAELVRAAAELDVEVVATLDAEQRARLGQVPDNVRIVDFVPMNLLMPTCAAVVHHGGAGTFSAALLNGVPQLMIANTWDTPVKAKRLADYGAGLYIPPPKLDAGGFRDAVAALVHEPGPRAAADRLRLEMLAEPTPAELVPQLERLVATDRAGKSGDDPGTTRDLGLAERALR</sequence>
<dbReference type="GO" id="GO:0008194">
    <property type="term" value="F:UDP-glycosyltransferase activity"/>
    <property type="evidence" value="ECO:0007669"/>
    <property type="project" value="InterPro"/>
</dbReference>
<keyword evidence="3 8" id="KW-0808">Transferase</keyword>
<evidence type="ECO:0000259" key="6">
    <source>
        <dbReference type="Pfam" id="PF06722"/>
    </source>
</evidence>